<dbReference type="Gene3D" id="3.40.50.300">
    <property type="entry name" value="P-loop containing nucleotide triphosphate hydrolases"/>
    <property type="match status" value="1"/>
</dbReference>
<evidence type="ECO:0000256" key="3">
    <source>
        <dbReference type="ARBA" id="ARBA00022475"/>
    </source>
</evidence>
<evidence type="ECO:0000256" key="7">
    <source>
        <dbReference type="ARBA" id="ARBA00023004"/>
    </source>
</evidence>
<keyword evidence="12" id="KW-1185">Reference proteome</keyword>
<dbReference type="InterPro" id="IPR003593">
    <property type="entry name" value="AAA+_ATPase"/>
</dbReference>
<dbReference type="InterPro" id="IPR017871">
    <property type="entry name" value="ABC_transporter-like_CS"/>
</dbReference>
<evidence type="ECO:0000256" key="2">
    <source>
        <dbReference type="ARBA" id="ARBA00022448"/>
    </source>
</evidence>
<keyword evidence="5" id="KW-0547">Nucleotide-binding</keyword>
<evidence type="ECO:0000259" key="10">
    <source>
        <dbReference type="PROSITE" id="PS50893"/>
    </source>
</evidence>
<reference evidence="11 12" key="1">
    <citation type="journal article" date="2023" name="Int. J. Mol. Sci.">
        <title>Pathogenicity and Genomic Characterization of a Novel Genospecies, Bacillus shihchuchen, of the Bacillus cereus Group Isolated from Chinese Softshell Turtle (Pelodiscus sinensis).</title>
        <authorList>
            <person name="Cheng L.W."/>
            <person name="Byadgi O.V."/>
            <person name="Tsai C.E."/>
            <person name="Wang P.C."/>
            <person name="Chen S.C."/>
        </authorList>
    </citation>
    <scope>NUCLEOTIDE SEQUENCE [LARGE SCALE GENOMIC DNA]</scope>
    <source>
        <strain evidence="11 12">QF108-045</strain>
    </source>
</reference>
<dbReference type="Pfam" id="PF00005">
    <property type="entry name" value="ABC_tran"/>
    <property type="match status" value="1"/>
</dbReference>
<dbReference type="InterPro" id="IPR003439">
    <property type="entry name" value="ABC_transporter-like_ATP-bd"/>
</dbReference>
<dbReference type="Proteomes" id="UP001229716">
    <property type="component" value="Unassembled WGS sequence"/>
</dbReference>
<dbReference type="PANTHER" id="PTHR42771">
    <property type="entry name" value="IRON(3+)-HYDROXAMATE IMPORT ATP-BINDING PROTEIN FHUC"/>
    <property type="match status" value="1"/>
</dbReference>
<accession>A0ABT7KQX3</accession>
<evidence type="ECO:0000256" key="1">
    <source>
        <dbReference type="ARBA" id="ARBA00004202"/>
    </source>
</evidence>
<keyword evidence="2" id="KW-0813">Transport</keyword>
<keyword evidence="6 11" id="KW-0067">ATP-binding</keyword>
<evidence type="ECO:0000256" key="8">
    <source>
        <dbReference type="ARBA" id="ARBA00023065"/>
    </source>
</evidence>
<name>A0ABT7KQX3_9BACI</name>
<feature type="domain" description="ABC transporter" evidence="10">
    <location>
        <begin position="4"/>
        <end position="240"/>
    </location>
</feature>
<evidence type="ECO:0000256" key="9">
    <source>
        <dbReference type="ARBA" id="ARBA00023136"/>
    </source>
</evidence>
<dbReference type="InterPro" id="IPR051535">
    <property type="entry name" value="Siderophore_ABC-ATPase"/>
</dbReference>
<dbReference type="InterPro" id="IPR027417">
    <property type="entry name" value="P-loop_NTPase"/>
</dbReference>
<dbReference type="EMBL" id="JASWHZ010000001">
    <property type="protein sequence ID" value="MDL2416709.1"/>
    <property type="molecule type" value="Genomic_DNA"/>
</dbReference>
<keyword evidence="7" id="KW-0408">Iron</keyword>
<organism evidence="11 12">
    <name type="scientific">Bacillus shihchuchen</name>
    <dbReference type="NCBI Taxonomy" id="3036942"/>
    <lineage>
        <taxon>Bacteria</taxon>
        <taxon>Bacillati</taxon>
        <taxon>Bacillota</taxon>
        <taxon>Bacilli</taxon>
        <taxon>Bacillales</taxon>
        <taxon>Bacillaceae</taxon>
        <taxon>Bacillus</taxon>
        <taxon>Bacillus cereus group</taxon>
    </lineage>
</organism>
<dbReference type="PANTHER" id="PTHR42771:SF4">
    <property type="entry name" value="IRON(3+)-HYDROXAMATE IMPORT ATP-BINDING PROTEIN FHUC"/>
    <property type="match status" value="1"/>
</dbReference>
<keyword evidence="8" id="KW-0406">Ion transport</keyword>
<evidence type="ECO:0000313" key="11">
    <source>
        <dbReference type="EMBL" id="MDL2416709.1"/>
    </source>
</evidence>
<dbReference type="PROSITE" id="PS50893">
    <property type="entry name" value="ABC_TRANSPORTER_2"/>
    <property type="match status" value="1"/>
</dbReference>
<comment type="subcellular location">
    <subcellularLocation>
        <location evidence="1">Cell membrane</location>
        <topology evidence="1">Peripheral membrane protein</topology>
    </subcellularLocation>
</comment>
<keyword evidence="9" id="KW-0472">Membrane</keyword>
<gene>
    <name evidence="11" type="ORF">P6F46_00145</name>
</gene>
<keyword evidence="3" id="KW-1003">Cell membrane</keyword>
<dbReference type="SMART" id="SM00382">
    <property type="entry name" value="AAA"/>
    <property type="match status" value="1"/>
</dbReference>
<sequence length="275" mass="30337">MATLAVDAVSVGYNEGLIIDGLTVEIPEGKITTIIGPNGCGKSTLLKTASRILKAKRGTVYLDGKAIEKQPTKEIAKKMAILPQTAEVPTGLTVFELVSYGRFPHQKGFGTLKEEDYRYIHWALEVTGMTEFANRPAEALSGGQRQRVWIAMALAQGTELLVLDEPTTYLDMAHQLEVLNLLKKLNEEEGRTIVMVIHDLNHASRFSDHMIALKAGKLMKQGTPDEVMTSETLRSVFEIEAQIVPCPVNCKPICLTYDLAMISNQLRKSISRIPS</sequence>
<proteinExistence type="predicted"/>
<dbReference type="GO" id="GO:0005524">
    <property type="term" value="F:ATP binding"/>
    <property type="evidence" value="ECO:0007669"/>
    <property type="project" value="UniProtKB-KW"/>
</dbReference>
<keyword evidence="4" id="KW-0410">Iron transport</keyword>
<protein>
    <submittedName>
        <fullName evidence="11">ABC transporter ATP-binding protein</fullName>
    </submittedName>
</protein>
<dbReference type="SUPFAM" id="SSF52540">
    <property type="entry name" value="P-loop containing nucleoside triphosphate hydrolases"/>
    <property type="match status" value="1"/>
</dbReference>
<comment type="caution">
    <text evidence="11">The sequence shown here is derived from an EMBL/GenBank/DDBJ whole genome shotgun (WGS) entry which is preliminary data.</text>
</comment>
<evidence type="ECO:0000256" key="5">
    <source>
        <dbReference type="ARBA" id="ARBA00022741"/>
    </source>
</evidence>
<dbReference type="PROSITE" id="PS00211">
    <property type="entry name" value="ABC_TRANSPORTER_1"/>
    <property type="match status" value="1"/>
</dbReference>
<evidence type="ECO:0000256" key="6">
    <source>
        <dbReference type="ARBA" id="ARBA00022840"/>
    </source>
</evidence>
<dbReference type="CDD" id="cd03214">
    <property type="entry name" value="ABC_Iron-Siderophores_B12_Hemin"/>
    <property type="match status" value="1"/>
</dbReference>
<evidence type="ECO:0000256" key="4">
    <source>
        <dbReference type="ARBA" id="ARBA00022496"/>
    </source>
</evidence>
<evidence type="ECO:0000313" key="12">
    <source>
        <dbReference type="Proteomes" id="UP001229716"/>
    </source>
</evidence>